<dbReference type="GO" id="GO:0016887">
    <property type="term" value="F:ATP hydrolysis activity"/>
    <property type="evidence" value="ECO:0007669"/>
    <property type="project" value="InterPro"/>
</dbReference>
<dbReference type="InterPro" id="IPR017871">
    <property type="entry name" value="ABC_transporter-like_CS"/>
</dbReference>
<evidence type="ECO:0000256" key="1">
    <source>
        <dbReference type="ARBA" id="ARBA00022448"/>
    </source>
</evidence>
<dbReference type="PANTHER" id="PTHR43423:SF1">
    <property type="entry name" value="ABC TRANSPORTER I FAMILY MEMBER 17"/>
    <property type="match status" value="1"/>
</dbReference>
<dbReference type="Gene3D" id="3.40.50.300">
    <property type="entry name" value="P-loop containing nucleotide triphosphate hydrolases"/>
    <property type="match status" value="1"/>
</dbReference>
<keyword evidence="2" id="KW-0547">Nucleotide-binding</keyword>
<evidence type="ECO:0000256" key="2">
    <source>
        <dbReference type="ARBA" id="ARBA00022741"/>
    </source>
</evidence>
<dbReference type="InterPro" id="IPR005670">
    <property type="entry name" value="PstB-like"/>
</dbReference>
<dbReference type="InterPro" id="IPR003593">
    <property type="entry name" value="AAA+_ATPase"/>
</dbReference>
<dbReference type="STRING" id="714315.GCA_000516535_00857"/>
<organism evidence="5 6">
    <name type="scientific">Pseudoleptotrichia goodfellowii</name>
    <dbReference type="NCBI Taxonomy" id="157692"/>
    <lineage>
        <taxon>Bacteria</taxon>
        <taxon>Fusobacteriati</taxon>
        <taxon>Fusobacteriota</taxon>
        <taxon>Fusobacteriia</taxon>
        <taxon>Fusobacteriales</taxon>
        <taxon>Leptotrichiaceae</taxon>
        <taxon>Pseudoleptotrichia</taxon>
    </lineage>
</organism>
<dbReference type="PROSITE" id="PS50893">
    <property type="entry name" value="ABC_TRANSPORTER_2"/>
    <property type="match status" value="1"/>
</dbReference>
<evidence type="ECO:0000313" key="6">
    <source>
        <dbReference type="Proteomes" id="UP000321606"/>
    </source>
</evidence>
<dbReference type="PROSITE" id="PS00211">
    <property type="entry name" value="ABC_TRANSPORTER_1"/>
    <property type="match status" value="1"/>
</dbReference>
<reference evidence="5 6" key="1">
    <citation type="submission" date="2019-07" db="EMBL/GenBank/DDBJ databases">
        <title>Complete Genome Sequence of Leptotrichia goodfellowii Strain JCM 16774.</title>
        <authorList>
            <person name="Watanabe S."/>
            <person name="Cui L."/>
        </authorList>
    </citation>
    <scope>NUCLEOTIDE SEQUENCE [LARGE SCALE GENOMIC DNA]</scope>
    <source>
        <strain evidence="5 6">JCM16774</strain>
    </source>
</reference>
<dbReference type="Proteomes" id="UP000321606">
    <property type="component" value="Chromosome"/>
</dbReference>
<dbReference type="AlphaFoldDB" id="A0A510JCJ6"/>
<feature type="domain" description="ABC transporter" evidence="4">
    <location>
        <begin position="4"/>
        <end position="216"/>
    </location>
</feature>
<protein>
    <submittedName>
        <fullName evidence="5">ABC-type phosphate transport system, ATPase component</fullName>
    </submittedName>
</protein>
<keyword evidence="3" id="KW-0067">ATP-binding</keyword>
<dbReference type="KEGG" id="lgo:JCM16774_0865"/>
<dbReference type="InterPro" id="IPR003439">
    <property type="entry name" value="ABC_transporter-like_ATP-bd"/>
</dbReference>
<dbReference type="RefSeq" id="WP_026737368.1">
    <property type="nucleotide sequence ID" value="NZ_AP019822.1"/>
</dbReference>
<name>A0A510JCJ6_9FUSO</name>
<dbReference type="SMART" id="SM00382">
    <property type="entry name" value="AAA"/>
    <property type="match status" value="1"/>
</dbReference>
<gene>
    <name evidence="5" type="ORF">JCM16774_0865</name>
</gene>
<dbReference type="GO" id="GO:0035435">
    <property type="term" value="P:phosphate ion transmembrane transport"/>
    <property type="evidence" value="ECO:0007669"/>
    <property type="project" value="InterPro"/>
</dbReference>
<evidence type="ECO:0000313" key="5">
    <source>
        <dbReference type="EMBL" id="BBM35935.1"/>
    </source>
</evidence>
<dbReference type="CDD" id="cd03260">
    <property type="entry name" value="ABC_PstB_phosphate_transporter"/>
    <property type="match status" value="1"/>
</dbReference>
<dbReference type="InterPro" id="IPR027417">
    <property type="entry name" value="P-loop_NTPase"/>
</dbReference>
<dbReference type="GO" id="GO:0005524">
    <property type="term" value="F:ATP binding"/>
    <property type="evidence" value="ECO:0007669"/>
    <property type="project" value="UniProtKB-KW"/>
</dbReference>
<dbReference type="EMBL" id="AP019822">
    <property type="protein sequence ID" value="BBM35935.1"/>
    <property type="molecule type" value="Genomic_DNA"/>
</dbReference>
<keyword evidence="1" id="KW-0813">Transport</keyword>
<dbReference type="Pfam" id="PF00005">
    <property type="entry name" value="ABC_tran"/>
    <property type="match status" value="1"/>
</dbReference>
<evidence type="ECO:0000256" key="3">
    <source>
        <dbReference type="ARBA" id="ARBA00022840"/>
    </source>
</evidence>
<sequence length="216" mass="24550">MNILEIKDISISYDNKEILKNININVKKNEILCIMGQSGCGKSTLLSLINGFLEENGGKYTGDVFLNGQNIKSIKLLNLRRKVSTLFQDSKPFPLSIESNILYPIEFYEGKIKDKKERVEKYLKDVNLYNEVKDNLKMSAVKLAGGQKQRLCIARMLTTNPDILIFDEPCSSLDEENSLIIENLIKKLSGKYTIILTTHNPEQAERVADRIFMVGK</sequence>
<dbReference type="GO" id="GO:0005315">
    <property type="term" value="F:phosphate transmembrane transporter activity"/>
    <property type="evidence" value="ECO:0007669"/>
    <property type="project" value="InterPro"/>
</dbReference>
<dbReference type="PANTHER" id="PTHR43423">
    <property type="entry name" value="ABC TRANSPORTER I FAMILY MEMBER 17"/>
    <property type="match status" value="1"/>
</dbReference>
<dbReference type="SUPFAM" id="SSF52540">
    <property type="entry name" value="P-loop containing nucleoside triphosphate hydrolases"/>
    <property type="match status" value="1"/>
</dbReference>
<accession>A0A510JCJ6</accession>
<dbReference type="OrthoDB" id="9802185at2"/>
<dbReference type="GO" id="GO:0016020">
    <property type="term" value="C:membrane"/>
    <property type="evidence" value="ECO:0007669"/>
    <property type="project" value="InterPro"/>
</dbReference>
<evidence type="ECO:0000259" key="4">
    <source>
        <dbReference type="PROSITE" id="PS50893"/>
    </source>
</evidence>
<proteinExistence type="predicted"/>